<dbReference type="CDD" id="cd00174">
    <property type="entry name" value="SH3"/>
    <property type="match status" value="1"/>
</dbReference>
<reference evidence="6 7" key="1">
    <citation type="submission" date="2012-10" db="EMBL/GenBank/DDBJ databases">
        <authorList>
            <person name="Zafar N."/>
            <person name="Inman J."/>
            <person name="Hall N."/>
            <person name="Lorenzi H."/>
            <person name="Caler E."/>
        </authorList>
    </citation>
    <scope>NUCLEOTIDE SEQUENCE [LARGE SCALE GENOMIC DNA]</scope>
    <source>
        <strain evidence="6 7">IP1</strain>
    </source>
</reference>
<keyword evidence="2 4" id="KW-0728">SH3 domain</keyword>
<dbReference type="InterPro" id="IPR001452">
    <property type="entry name" value="SH3_domain"/>
</dbReference>
<sequence>MQGFGRSFFALKNVLGVNKKIADPEYDMMKKRLLDMSAEFKKAIVTIESLPKTVVLVSTQHLTILNSLHLCVQMSNNTPDTLNQITTLIDPFNKMQAEATKYMNDVHNLVLTPLKTYGEQFNQLVKRCQVAEKRKEDFDYANEKLMDITKRPINKQKGLADAQTLYTTAKENYDWLKLELIEDTDKLCKNCEVVALPVVKQLLDHYSQYLSELNTTWNAIPELTKKIEHSDISVEYVIKAFADSMEKDTNVLNKRNSLYPHIEPSQQTQQVEGIQYTQKIENEQVVPPQQIYQIPTQSETTTQQQTHALPPLPVQKKENEKFCKVNYDYEAQEANELSIKTDDTVKVLSSSGDWWVGELNGKTGQFPSNYVTLL</sequence>
<dbReference type="PROSITE" id="PS50002">
    <property type="entry name" value="SH3"/>
    <property type="match status" value="1"/>
</dbReference>
<dbReference type="GO" id="GO:0015629">
    <property type="term" value="C:actin cytoskeleton"/>
    <property type="evidence" value="ECO:0007669"/>
    <property type="project" value="TreeGrafter"/>
</dbReference>
<protein>
    <recommendedName>
        <fullName evidence="5">SH3 domain-containing protein</fullName>
    </recommendedName>
</protein>
<dbReference type="AlphaFoldDB" id="A0A0A1U0S9"/>
<name>A0A0A1U0S9_ENTIV</name>
<keyword evidence="3" id="KW-0963">Cytoplasm</keyword>
<dbReference type="GO" id="GO:0005737">
    <property type="term" value="C:cytoplasm"/>
    <property type="evidence" value="ECO:0007669"/>
    <property type="project" value="UniProtKB-SubCell"/>
</dbReference>
<organism evidence="6 7">
    <name type="scientific">Entamoeba invadens IP1</name>
    <dbReference type="NCBI Taxonomy" id="370355"/>
    <lineage>
        <taxon>Eukaryota</taxon>
        <taxon>Amoebozoa</taxon>
        <taxon>Evosea</taxon>
        <taxon>Archamoebae</taxon>
        <taxon>Mastigamoebida</taxon>
        <taxon>Entamoebidae</taxon>
        <taxon>Entamoeba</taxon>
    </lineage>
</organism>
<dbReference type="Pfam" id="PF00018">
    <property type="entry name" value="SH3_1"/>
    <property type="match status" value="1"/>
</dbReference>
<accession>A0A0A1U0S9</accession>
<dbReference type="GO" id="GO:0008092">
    <property type="term" value="F:cytoskeletal protein binding"/>
    <property type="evidence" value="ECO:0007669"/>
    <property type="project" value="UniProtKB-ARBA"/>
</dbReference>
<dbReference type="Gene3D" id="1.20.1270.60">
    <property type="entry name" value="Arfaptin homology (AH) domain/BAR domain"/>
    <property type="match status" value="1"/>
</dbReference>
<dbReference type="InterPro" id="IPR046982">
    <property type="entry name" value="BIN3/RVS161-like"/>
</dbReference>
<dbReference type="SUPFAM" id="SSF50044">
    <property type="entry name" value="SH3-domain"/>
    <property type="match status" value="1"/>
</dbReference>
<dbReference type="KEGG" id="eiv:EIN_097690"/>
<dbReference type="GO" id="GO:0051666">
    <property type="term" value="P:actin cortical patch localization"/>
    <property type="evidence" value="ECO:0007669"/>
    <property type="project" value="InterPro"/>
</dbReference>
<proteinExistence type="predicted"/>
<dbReference type="EMBL" id="KB206860">
    <property type="protein sequence ID" value="ELP87482.1"/>
    <property type="molecule type" value="Genomic_DNA"/>
</dbReference>
<dbReference type="PRINTS" id="PR00452">
    <property type="entry name" value="SH3DOMAIN"/>
</dbReference>
<dbReference type="InterPro" id="IPR036028">
    <property type="entry name" value="SH3-like_dom_sf"/>
</dbReference>
<evidence type="ECO:0000256" key="3">
    <source>
        <dbReference type="ARBA" id="ARBA00022490"/>
    </source>
</evidence>
<evidence type="ECO:0000259" key="5">
    <source>
        <dbReference type="PROSITE" id="PS50002"/>
    </source>
</evidence>
<dbReference type="Proteomes" id="UP000014680">
    <property type="component" value="Unassembled WGS sequence"/>
</dbReference>
<dbReference type="GeneID" id="14886248"/>
<evidence type="ECO:0000256" key="4">
    <source>
        <dbReference type="PROSITE-ProRule" id="PRU00192"/>
    </source>
</evidence>
<dbReference type="OMA" id="YANEKLM"/>
<dbReference type="PANTHER" id="PTHR47174:SF3">
    <property type="entry name" value="BRIDGING INTEGRATOR 3"/>
    <property type="match status" value="1"/>
</dbReference>
<evidence type="ECO:0000313" key="7">
    <source>
        <dbReference type="Proteomes" id="UP000014680"/>
    </source>
</evidence>
<dbReference type="SUPFAM" id="SSF103657">
    <property type="entry name" value="BAR/IMD domain-like"/>
    <property type="match status" value="1"/>
</dbReference>
<dbReference type="GO" id="GO:0006897">
    <property type="term" value="P:endocytosis"/>
    <property type="evidence" value="ECO:0007669"/>
    <property type="project" value="InterPro"/>
</dbReference>
<feature type="domain" description="SH3" evidence="5">
    <location>
        <begin position="318"/>
        <end position="374"/>
    </location>
</feature>
<evidence type="ECO:0000256" key="2">
    <source>
        <dbReference type="ARBA" id="ARBA00022443"/>
    </source>
</evidence>
<keyword evidence="7" id="KW-1185">Reference proteome</keyword>
<dbReference type="RefSeq" id="XP_004254253.1">
    <property type="nucleotide sequence ID" value="XM_004254205.1"/>
</dbReference>
<dbReference type="InterPro" id="IPR027267">
    <property type="entry name" value="AH/BAR_dom_sf"/>
</dbReference>
<gene>
    <name evidence="6" type="ORF">EIN_097690</name>
</gene>
<dbReference type="FunFam" id="2.30.30.40:FF:000072">
    <property type="entry name" value="Unconventional Myosin IB"/>
    <property type="match status" value="1"/>
</dbReference>
<dbReference type="PANTHER" id="PTHR47174">
    <property type="entry name" value="BRIDGING INTEGRATOR 3"/>
    <property type="match status" value="1"/>
</dbReference>
<comment type="subcellular location">
    <subcellularLocation>
        <location evidence="1">Cytoplasm</location>
    </subcellularLocation>
</comment>
<dbReference type="VEuPathDB" id="AmoebaDB:EIN_097690"/>
<dbReference type="CDD" id="cd07307">
    <property type="entry name" value="BAR"/>
    <property type="match status" value="1"/>
</dbReference>
<evidence type="ECO:0000313" key="6">
    <source>
        <dbReference type="EMBL" id="ELP87482.1"/>
    </source>
</evidence>
<dbReference type="SMART" id="SM00326">
    <property type="entry name" value="SH3"/>
    <property type="match status" value="1"/>
</dbReference>
<dbReference type="OrthoDB" id="27423at2759"/>
<evidence type="ECO:0000256" key="1">
    <source>
        <dbReference type="ARBA" id="ARBA00004496"/>
    </source>
</evidence>
<dbReference type="Gene3D" id="2.30.30.40">
    <property type="entry name" value="SH3 Domains"/>
    <property type="match status" value="1"/>
</dbReference>